<comment type="subunit">
    <text evidence="7">Component of the SMC5-SMC6 complex.</text>
</comment>
<dbReference type="EMBL" id="BSYR01000036">
    <property type="protein sequence ID" value="GMJ02302.1"/>
    <property type="molecule type" value="Genomic_DNA"/>
</dbReference>
<feature type="compositionally biased region" description="Polar residues" evidence="8">
    <location>
        <begin position="19"/>
        <end position="28"/>
    </location>
</feature>
<dbReference type="GO" id="GO:0005634">
    <property type="term" value="C:nucleus"/>
    <property type="evidence" value="ECO:0007669"/>
    <property type="project" value="UniProtKB-SubCell"/>
</dbReference>
<feature type="domain" description="Non-structural maintenance of chromosome element 4 C-terminal" evidence="9">
    <location>
        <begin position="218"/>
        <end position="305"/>
    </location>
</feature>
<proteinExistence type="inferred from homology"/>
<feature type="region of interest" description="Disordered" evidence="8">
    <location>
        <begin position="170"/>
        <end position="202"/>
    </location>
</feature>
<evidence type="ECO:0000256" key="1">
    <source>
        <dbReference type="ARBA" id="ARBA00004123"/>
    </source>
</evidence>
<evidence type="ECO:0000256" key="6">
    <source>
        <dbReference type="ARBA" id="ARBA00023242"/>
    </source>
</evidence>
<dbReference type="GO" id="GO:0006310">
    <property type="term" value="P:DNA recombination"/>
    <property type="evidence" value="ECO:0007669"/>
    <property type="project" value="UniProtKB-UniRule"/>
</dbReference>
<comment type="similarity">
    <text evidence="2 7">Belongs to the NSE4 family.</text>
</comment>
<comment type="function">
    <text evidence="7">Component of the SMC5-SMC6 complex, that promotes sister chromatid alignment after DNA damage and facilitates double-stranded DNA breaks (DSBs) repair via homologous recombination between sister chromatids.</text>
</comment>
<evidence type="ECO:0000256" key="4">
    <source>
        <dbReference type="ARBA" id="ARBA00023172"/>
    </source>
</evidence>
<dbReference type="GO" id="GO:0006281">
    <property type="term" value="P:DNA repair"/>
    <property type="evidence" value="ECO:0007669"/>
    <property type="project" value="UniProtKB-UniRule"/>
</dbReference>
<feature type="compositionally biased region" description="Basic residues" evidence="8">
    <location>
        <begin position="170"/>
        <end position="180"/>
    </location>
</feature>
<dbReference type="Pfam" id="PF08743">
    <property type="entry name" value="Nse4_C"/>
    <property type="match status" value="1"/>
</dbReference>
<evidence type="ECO:0000256" key="3">
    <source>
        <dbReference type="ARBA" id="ARBA00022763"/>
    </source>
</evidence>
<reference evidence="10" key="1">
    <citation type="submission" date="2023-05" db="EMBL/GenBank/DDBJ databases">
        <title>Genome and transcriptome analyses reveal genes involved in the formation of fine ridges on petal epidermal cells in Hibiscus trionum.</title>
        <authorList>
            <person name="Koshimizu S."/>
            <person name="Masuda S."/>
            <person name="Ishii T."/>
            <person name="Shirasu K."/>
            <person name="Hoshino A."/>
            <person name="Arita M."/>
        </authorList>
    </citation>
    <scope>NUCLEOTIDE SEQUENCE</scope>
    <source>
        <strain evidence="10">Hamamatsu line</strain>
    </source>
</reference>
<keyword evidence="4 7" id="KW-0233">DNA recombination</keyword>
<dbReference type="InterPro" id="IPR027786">
    <property type="entry name" value="Nse4/EID"/>
</dbReference>
<evidence type="ECO:0000313" key="10">
    <source>
        <dbReference type="EMBL" id="GMJ02302.1"/>
    </source>
</evidence>
<evidence type="ECO:0000313" key="11">
    <source>
        <dbReference type="Proteomes" id="UP001165190"/>
    </source>
</evidence>
<organism evidence="10 11">
    <name type="scientific">Hibiscus trionum</name>
    <name type="common">Flower of an hour</name>
    <dbReference type="NCBI Taxonomy" id="183268"/>
    <lineage>
        <taxon>Eukaryota</taxon>
        <taxon>Viridiplantae</taxon>
        <taxon>Streptophyta</taxon>
        <taxon>Embryophyta</taxon>
        <taxon>Tracheophyta</taxon>
        <taxon>Spermatophyta</taxon>
        <taxon>Magnoliopsida</taxon>
        <taxon>eudicotyledons</taxon>
        <taxon>Gunneridae</taxon>
        <taxon>Pentapetalae</taxon>
        <taxon>rosids</taxon>
        <taxon>malvids</taxon>
        <taxon>Malvales</taxon>
        <taxon>Malvaceae</taxon>
        <taxon>Malvoideae</taxon>
        <taxon>Hibiscus</taxon>
    </lineage>
</organism>
<evidence type="ECO:0000256" key="5">
    <source>
        <dbReference type="ARBA" id="ARBA00023204"/>
    </source>
</evidence>
<dbReference type="GO" id="GO:0030915">
    <property type="term" value="C:Smc5-Smc6 complex"/>
    <property type="evidence" value="ECO:0007669"/>
    <property type="project" value="UniProtKB-UniRule"/>
</dbReference>
<keyword evidence="11" id="KW-1185">Reference proteome</keyword>
<keyword evidence="3 7" id="KW-0227">DNA damage</keyword>
<evidence type="ECO:0000256" key="8">
    <source>
        <dbReference type="SAM" id="MobiDB-lite"/>
    </source>
</evidence>
<evidence type="ECO:0000259" key="9">
    <source>
        <dbReference type="Pfam" id="PF08743"/>
    </source>
</evidence>
<accession>A0A9W7IU03</accession>
<evidence type="ECO:0000256" key="2">
    <source>
        <dbReference type="ARBA" id="ARBA00008997"/>
    </source>
</evidence>
<dbReference type="InterPro" id="IPR014854">
    <property type="entry name" value="Nse4_C"/>
</dbReference>
<name>A0A9W7IU03_HIBTR</name>
<comment type="subcellular location">
    <subcellularLocation>
        <location evidence="1 7">Nucleus</location>
    </subcellularLocation>
</comment>
<dbReference type="PANTHER" id="PTHR16140:SF0">
    <property type="entry name" value="NON-STRUCTURAL MAINTENANCE OF CHROMOSOMES ELEMENT 4"/>
    <property type="match status" value="1"/>
</dbReference>
<dbReference type="Proteomes" id="UP001165190">
    <property type="component" value="Unassembled WGS sequence"/>
</dbReference>
<evidence type="ECO:0000256" key="7">
    <source>
        <dbReference type="RuleBase" id="RU365071"/>
    </source>
</evidence>
<feature type="region of interest" description="Disordered" evidence="8">
    <location>
        <begin position="1"/>
        <end position="34"/>
    </location>
</feature>
<gene>
    <name evidence="10" type="ORF">HRI_003899400</name>
</gene>
<dbReference type="PANTHER" id="PTHR16140">
    <property type="entry name" value="NON-STRUCTURAL MAINTENANCE OF CHROMOSOMES ELEMENT 4"/>
    <property type="match status" value="1"/>
</dbReference>
<protein>
    <recommendedName>
        <fullName evidence="7">Non-structural maintenance of chromosomes element 4</fullName>
    </recommendedName>
</protein>
<dbReference type="OrthoDB" id="361242at2759"/>
<keyword evidence="6 7" id="KW-0539">Nucleus</keyword>
<dbReference type="AlphaFoldDB" id="A0A9W7IU03"/>
<keyword evidence="5 7" id="KW-0234">DNA repair</keyword>
<comment type="caution">
    <text evidence="10">The sequence shown here is derived from an EMBL/GenBank/DDBJ whole genome shotgun (WGS) entry which is preliminary data.</text>
</comment>
<sequence length="309" mass="35200">MTENEKALSPTVKLEIDSDTNGSETNANDPDHAADPRTLRYRYLAVKNLIFDERDDLSCTDSAKFNSIFNAVESLHQHVQRPREQIADAEALLDITNTLLTSVKATNGDGITVTDFVNSLLTDFAKQSSRQDGRTLIDWKKIGTEVSHVSRISPGCRTMIGPMDTRIKQRRANVRRKRVRREKDEQPEEVDDSDAQKGTNTDSNMSIMFDILRKHRMVRLEHLILNRNSFAQTVENLFALSFLVKDGRAEIKVDDKGLHRVSPKNAPTATAVASKEAVYNHFVFRFDFKDWKLMTDYVEVGQELMPNRD</sequence>